<evidence type="ECO:0000256" key="1">
    <source>
        <dbReference type="ARBA" id="ARBA00022821"/>
    </source>
</evidence>
<dbReference type="Gene3D" id="3.80.10.10">
    <property type="entry name" value="Ribonuclease Inhibitor"/>
    <property type="match status" value="2"/>
</dbReference>
<comment type="caution">
    <text evidence="2">Lacks conserved residue(s) required for the propagation of feature annotation.</text>
</comment>
<dbReference type="InterPro" id="IPR001789">
    <property type="entry name" value="Sig_transdc_resp-reg_receiver"/>
</dbReference>
<dbReference type="EMBL" id="CAADRP010000713">
    <property type="protein sequence ID" value="VFU31462.1"/>
    <property type="molecule type" value="Genomic_DNA"/>
</dbReference>
<dbReference type="Gene3D" id="3.40.50.2300">
    <property type="match status" value="1"/>
</dbReference>
<proteinExistence type="predicted"/>
<dbReference type="AlphaFoldDB" id="A0A6N2KSA8"/>
<dbReference type="GO" id="GO:0000160">
    <property type="term" value="P:phosphorelay signal transduction system"/>
    <property type="evidence" value="ECO:0007669"/>
    <property type="project" value="InterPro"/>
</dbReference>
<evidence type="ECO:0000256" key="2">
    <source>
        <dbReference type="PROSITE-ProRule" id="PRU00169"/>
    </source>
</evidence>
<dbReference type="PROSITE" id="PS50110">
    <property type="entry name" value="RESPONSE_REGULATORY"/>
    <property type="match status" value="1"/>
</dbReference>
<dbReference type="PANTHER" id="PTHR33463:SF187">
    <property type="entry name" value="AND NB-ARC DOMAIN DISEASE RESISTANCE PROTEIN, PUTATIVE-RELATED"/>
    <property type="match status" value="1"/>
</dbReference>
<dbReference type="InterPro" id="IPR032675">
    <property type="entry name" value="LRR_dom_sf"/>
</dbReference>
<dbReference type="InterPro" id="IPR050905">
    <property type="entry name" value="Plant_NBS-LRR"/>
</dbReference>
<dbReference type="PANTHER" id="PTHR33463">
    <property type="entry name" value="NB-ARC DOMAIN-CONTAINING PROTEIN-RELATED"/>
    <property type="match status" value="1"/>
</dbReference>
<sequence>MLRDVPSLKKLMALKRLDLFQTELETMPQGMECLTNLRCLRMNACFEMEFPSGVLPKLSRLQVLALDMCLITVKVKEVGSLRNLETLECNFEGLSDFVEYLRSPNGIRSLSTCKISVGSIDRFDWEYVDCFPSKTVLLGYLSINRDIDFPVKFLNGIQGLYCECIDARSLCDVLSLENATELEIIHIESCDSMESLVSSSWFCSAPPPLPSHNGIFSRLKKFHCDGCSSMEKLFPLELLSYLVNLEVIVVTDCERMEEIIGTTDEESSTSNPITELTLPKLKTLQLSGLPELKRICSGKLICNSLEVIYVRYCEKLKRIPIRRNSAEAKEGLGFIMCKRLVQMMQGNIWISLNPLGCAQSMTLVLRFQIRPSYGRATFAPGSSSEQPSSNPQFRGLRVILADDDALNRTVTKKLLEKLGCEITL</sequence>
<keyword evidence="1" id="KW-0611">Plant defense</keyword>
<dbReference type="Pfam" id="PF23247">
    <property type="entry name" value="LRR_RPS2"/>
    <property type="match status" value="1"/>
</dbReference>
<organism evidence="4">
    <name type="scientific">Salix viminalis</name>
    <name type="common">Common osier</name>
    <name type="synonym">Basket willow</name>
    <dbReference type="NCBI Taxonomy" id="40686"/>
    <lineage>
        <taxon>Eukaryota</taxon>
        <taxon>Viridiplantae</taxon>
        <taxon>Streptophyta</taxon>
        <taxon>Embryophyta</taxon>
        <taxon>Tracheophyta</taxon>
        <taxon>Spermatophyta</taxon>
        <taxon>Magnoliopsida</taxon>
        <taxon>eudicotyledons</taxon>
        <taxon>Gunneridae</taxon>
        <taxon>Pentapetalae</taxon>
        <taxon>rosids</taxon>
        <taxon>fabids</taxon>
        <taxon>Malpighiales</taxon>
        <taxon>Salicaceae</taxon>
        <taxon>Saliceae</taxon>
        <taxon>Salix</taxon>
    </lineage>
</organism>
<feature type="domain" description="Response regulatory" evidence="3">
    <location>
        <begin position="397"/>
        <end position="424"/>
    </location>
</feature>
<protein>
    <recommendedName>
        <fullName evidence="3">Response regulatory domain-containing protein</fullName>
    </recommendedName>
</protein>
<name>A0A6N2KSA8_SALVM</name>
<reference evidence="4" key="1">
    <citation type="submission" date="2019-03" db="EMBL/GenBank/DDBJ databases">
        <authorList>
            <person name="Mank J."/>
            <person name="Almeida P."/>
        </authorList>
    </citation>
    <scope>NUCLEOTIDE SEQUENCE</scope>
    <source>
        <strain evidence="4">78183</strain>
    </source>
</reference>
<dbReference type="SUPFAM" id="SSF52058">
    <property type="entry name" value="L domain-like"/>
    <property type="match status" value="1"/>
</dbReference>
<evidence type="ECO:0000259" key="3">
    <source>
        <dbReference type="PROSITE" id="PS50110"/>
    </source>
</evidence>
<gene>
    <name evidence="4" type="ORF">SVIM_LOCUS131658</name>
</gene>
<accession>A0A6N2KSA8</accession>
<evidence type="ECO:0000313" key="4">
    <source>
        <dbReference type="EMBL" id="VFU31462.1"/>
    </source>
</evidence>
<dbReference type="InterPro" id="IPR057135">
    <property type="entry name" value="At4g27190-like_LRR"/>
</dbReference>